<name>A0ABQ4V160_9HYPH</name>
<dbReference type="Pfam" id="PF10636">
    <property type="entry name" value="hemP"/>
    <property type="match status" value="1"/>
</dbReference>
<evidence type="ECO:0000313" key="2">
    <source>
        <dbReference type="Proteomes" id="UP001055093"/>
    </source>
</evidence>
<sequence>MIEPRIASDALMQGRREIVIVHDGSSYRLRITSNNKLILTK</sequence>
<protein>
    <recommendedName>
        <fullName evidence="3">Hemin uptake protein HemP</fullName>
    </recommendedName>
</protein>
<reference evidence="1" key="1">
    <citation type="journal article" date="2021" name="Front. Microbiol.">
        <title>Comprehensive Comparative Genomics and Phenotyping of Methylobacterium Species.</title>
        <authorList>
            <person name="Alessa O."/>
            <person name="Ogura Y."/>
            <person name="Fujitani Y."/>
            <person name="Takami H."/>
            <person name="Hayashi T."/>
            <person name="Sahin N."/>
            <person name="Tani A."/>
        </authorList>
    </citation>
    <scope>NUCLEOTIDE SEQUENCE</scope>
    <source>
        <strain evidence="1">DSM 14458</strain>
    </source>
</reference>
<evidence type="ECO:0008006" key="3">
    <source>
        <dbReference type="Google" id="ProtNLM"/>
    </source>
</evidence>
<dbReference type="Proteomes" id="UP001055093">
    <property type="component" value="Unassembled WGS sequence"/>
</dbReference>
<dbReference type="RefSeq" id="WP_137828057.1">
    <property type="nucleotide sequence ID" value="NZ_BPRE01000017.1"/>
</dbReference>
<proteinExistence type="predicted"/>
<dbReference type="InterPro" id="IPR019600">
    <property type="entry name" value="Hemin_uptake_protein_HemP"/>
</dbReference>
<evidence type="ECO:0000313" key="1">
    <source>
        <dbReference type="EMBL" id="GJE77800.1"/>
    </source>
</evidence>
<keyword evidence="2" id="KW-1185">Reference proteome</keyword>
<organism evidence="1 2">
    <name type="scientific">Methylorubrum suomiense</name>
    <dbReference type="NCBI Taxonomy" id="144191"/>
    <lineage>
        <taxon>Bacteria</taxon>
        <taxon>Pseudomonadati</taxon>
        <taxon>Pseudomonadota</taxon>
        <taxon>Alphaproteobacteria</taxon>
        <taxon>Hyphomicrobiales</taxon>
        <taxon>Methylobacteriaceae</taxon>
        <taxon>Methylorubrum</taxon>
    </lineage>
</organism>
<accession>A0ABQ4V160</accession>
<dbReference type="EMBL" id="BPRE01000017">
    <property type="protein sequence ID" value="GJE77800.1"/>
    <property type="molecule type" value="Genomic_DNA"/>
</dbReference>
<comment type="caution">
    <text evidence="1">The sequence shown here is derived from an EMBL/GenBank/DDBJ whole genome shotgun (WGS) entry which is preliminary data.</text>
</comment>
<dbReference type="Gene3D" id="2.10.70.10">
    <property type="entry name" value="Complement Module, domain 1"/>
    <property type="match status" value="1"/>
</dbReference>
<gene>
    <name evidence="1" type="ORF">BGCPKDLD_4407</name>
</gene>
<reference evidence="1" key="2">
    <citation type="submission" date="2021-08" db="EMBL/GenBank/DDBJ databases">
        <authorList>
            <person name="Tani A."/>
            <person name="Ola A."/>
            <person name="Ogura Y."/>
            <person name="Katsura K."/>
            <person name="Hayashi T."/>
        </authorList>
    </citation>
    <scope>NUCLEOTIDE SEQUENCE</scope>
    <source>
        <strain evidence="1">DSM 14458</strain>
    </source>
</reference>